<dbReference type="Gene3D" id="2.40.40.20">
    <property type="match status" value="1"/>
</dbReference>
<keyword evidence="3" id="KW-0004">4Fe-4S</keyword>
<comment type="cofactor">
    <cofactor evidence="1">
        <name>Mo-bis(molybdopterin guanine dinucleotide)</name>
        <dbReference type="ChEBI" id="CHEBI:60539"/>
    </cofactor>
</comment>
<dbReference type="RefSeq" id="WP_069477073.1">
    <property type="nucleotide sequence ID" value="NZ_CP017111.1"/>
</dbReference>
<evidence type="ECO:0000256" key="3">
    <source>
        <dbReference type="ARBA" id="ARBA00022485"/>
    </source>
</evidence>
<evidence type="ECO:0000259" key="10">
    <source>
        <dbReference type="PROSITE" id="PS51669"/>
    </source>
</evidence>
<dbReference type="GO" id="GO:0016491">
    <property type="term" value="F:oxidoreductase activity"/>
    <property type="evidence" value="ECO:0007669"/>
    <property type="project" value="UniProtKB-KW"/>
</dbReference>
<dbReference type="EMBL" id="CP017111">
    <property type="protein sequence ID" value="AOO64108.1"/>
    <property type="molecule type" value="Genomic_DNA"/>
</dbReference>
<dbReference type="PANTHER" id="PTHR43742">
    <property type="entry name" value="TRIMETHYLAMINE-N-OXIDE REDUCTASE"/>
    <property type="match status" value="1"/>
</dbReference>
<dbReference type="GO" id="GO:0043546">
    <property type="term" value="F:molybdopterin cofactor binding"/>
    <property type="evidence" value="ECO:0007669"/>
    <property type="project" value="InterPro"/>
</dbReference>
<evidence type="ECO:0000256" key="1">
    <source>
        <dbReference type="ARBA" id="ARBA00001942"/>
    </source>
</evidence>
<dbReference type="Gene3D" id="3.40.228.10">
    <property type="entry name" value="Dimethylsulfoxide Reductase, domain 2"/>
    <property type="match status" value="1"/>
</dbReference>
<dbReference type="InterPro" id="IPR006657">
    <property type="entry name" value="MoPterin_dinucl-bd_dom"/>
</dbReference>
<evidence type="ECO:0000256" key="5">
    <source>
        <dbReference type="ARBA" id="ARBA00022723"/>
    </source>
</evidence>
<protein>
    <submittedName>
        <fullName evidence="11">Polysulfide reductase-like protein, subunit A</fullName>
    </submittedName>
</protein>
<dbReference type="AlphaFoldDB" id="A0A1D7TGG4"/>
<dbReference type="InterPro" id="IPR027467">
    <property type="entry name" value="MopterinOxRdtase_cofactor_BS"/>
</dbReference>
<dbReference type="Pfam" id="PF01568">
    <property type="entry name" value="Molydop_binding"/>
    <property type="match status" value="1"/>
</dbReference>
<dbReference type="NCBIfam" id="NF012032">
    <property type="entry name" value="PRK15488.1"/>
    <property type="match status" value="1"/>
</dbReference>
<evidence type="ECO:0000256" key="2">
    <source>
        <dbReference type="ARBA" id="ARBA00010312"/>
    </source>
</evidence>
<dbReference type="PROSITE" id="PS00490">
    <property type="entry name" value="MOLYBDOPTERIN_PROK_2"/>
    <property type="match status" value="1"/>
</dbReference>
<dbReference type="SUPFAM" id="SSF53706">
    <property type="entry name" value="Formate dehydrogenase/DMSO reductase, domains 1-3"/>
    <property type="match status" value="1"/>
</dbReference>
<evidence type="ECO:0000256" key="4">
    <source>
        <dbReference type="ARBA" id="ARBA00022505"/>
    </source>
</evidence>
<dbReference type="PROSITE" id="PS51669">
    <property type="entry name" value="4FE4S_MOW_BIS_MGD"/>
    <property type="match status" value="1"/>
</dbReference>
<keyword evidence="9" id="KW-0411">Iron-sulfur</keyword>
<feature type="domain" description="4Fe-4S Mo/W bis-MGD-type" evidence="10">
    <location>
        <begin position="40"/>
        <end position="96"/>
    </location>
</feature>
<organism evidence="11 12">
    <name type="scientific">Sulfurospirillum halorespirans DSM 13726</name>
    <dbReference type="NCBI Taxonomy" id="1193502"/>
    <lineage>
        <taxon>Bacteria</taxon>
        <taxon>Pseudomonadati</taxon>
        <taxon>Campylobacterota</taxon>
        <taxon>Epsilonproteobacteria</taxon>
        <taxon>Campylobacterales</taxon>
        <taxon>Sulfurospirillaceae</taxon>
        <taxon>Sulfurospirillum</taxon>
    </lineage>
</organism>
<dbReference type="GO" id="GO:0046872">
    <property type="term" value="F:metal ion binding"/>
    <property type="evidence" value="ECO:0007669"/>
    <property type="project" value="UniProtKB-KW"/>
</dbReference>
<dbReference type="Pfam" id="PF00384">
    <property type="entry name" value="Molybdopterin"/>
    <property type="match status" value="1"/>
</dbReference>
<gene>
    <name evidence="11" type="ORF">SHALO_0311</name>
</gene>
<dbReference type="InterPro" id="IPR006963">
    <property type="entry name" value="Mopterin_OxRdtase_4Fe-4S_dom"/>
</dbReference>
<keyword evidence="12" id="KW-1185">Reference proteome</keyword>
<dbReference type="Proteomes" id="UP000094609">
    <property type="component" value="Chromosome"/>
</dbReference>
<proteinExistence type="inferred from homology"/>
<keyword evidence="5" id="KW-0479">Metal-binding</keyword>
<dbReference type="SMART" id="SM00926">
    <property type="entry name" value="Molybdop_Fe4S4"/>
    <property type="match status" value="1"/>
</dbReference>
<evidence type="ECO:0000256" key="8">
    <source>
        <dbReference type="ARBA" id="ARBA00023004"/>
    </source>
</evidence>
<sequence>MAYLQARRDFLKLATTGATATVLIPGSLGALGEVALRGEDKFVRSICEMCSSRCPMEARVINGKTVLLQGNAFAKEMGTSLCAKGVAGSSQLYDSQRLVSPLIRVGKRGENKWREASWEEALNLVSTKLSALKERYGARSVIFSSKTGEHYDLLRSFASAFGSPNVFSHWSSCPIAIESAFTQTFGEKLHRDFENATYILNFGHNLFEGLDIPLTKAMAHFCANPSKKLVVLDPRFSIIAAKADEWHPIKPGSDLAFVLALLHVWIRDGKFDHTFVEQYTIGFDNLVDAVKETTPQWQQTLSGIDANVVERIASELYAAAPRCIIDWGHKATTTQAEYQRSRAILIANSLMGNVEKEGGIYFTKSAKRVNALAKESIVPELNNPYPRPQINEPRIDGAGEEGAYRFVSKQHGVLTSIPEAILSQKPYEIKGWFLTRHNPLITVADPQKMKEAMEQLEFIVVNDIYLSDTAMMADVILPECTYLERDEGISTLTCKVPTYAMRNRIVAPLHENKSAIEIIRALAERMGFGSHYAWKNSSELRAFQAKGNAELLQTLLLRGVASFDVPYFCALEPSLVERFCERYPKSRVWVDAQGCFGHLLEHLKTPSGKIEIYCDAVEKVFKGYGVPRSVDMDVTQGFPYVLTSGKSAVHTNGHTQNVPYLAMLLSSNPIWMHPSTAKAHGLKMGDTFYLQNAIAKEKATVFITEGIRPDTLFAYMGFGHDAPSLKRTHGKGTNPSTFLSLESAPLCGAMITNVGVNIIKA</sequence>
<evidence type="ECO:0000256" key="6">
    <source>
        <dbReference type="ARBA" id="ARBA00022729"/>
    </source>
</evidence>
<keyword evidence="4" id="KW-0500">Molybdenum</keyword>
<evidence type="ECO:0000313" key="11">
    <source>
        <dbReference type="EMBL" id="AOO64108.1"/>
    </source>
</evidence>
<dbReference type="PANTHER" id="PTHR43742:SF9">
    <property type="entry name" value="TETRATHIONATE REDUCTASE SUBUNIT A"/>
    <property type="match status" value="1"/>
</dbReference>
<dbReference type="PROSITE" id="PS00551">
    <property type="entry name" value="MOLYBDOPTERIN_PROK_1"/>
    <property type="match status" value="1"/>
</dbReference>
<dbReference type="Gene3D" id="3.40.50.740">
    <property type="match status" value="1"/>
</dbReference>
<accession>A0A1D7TGG4</accession>
<dbReference type="PATRIC" id="fig|1193502.14.peg.317"/>
<dbReference type="SUPFAM" id="SSF50692">
    <property type="entry name" value="ADC-like"/>
    <property type="match status" value="1"/>
</dbReference>
<dbReference type="InterPro" id="IPR006655">
    <property type="entry name" value="Mopterin_OxRdtase_prok_CS"/>
</dbReference>
<dbReference type="InterPro" id="IPR050612">
    <property type="entry name" value="Prok_Mopterin_Oxidored"/>
</dbReference>
<evidence type="ECO:0000256" key="7">
    <source>
        <dbReference type="ARBA" id="ARBA00023002"/>
    </source>
</evidence>
<name>A0A1D7TGG4_9BACT</name>
<dbReference type="InterPro" id="IPR006656">
    <property type="entry name" value="Mopterin_OxRdtase"/>
</dbReference>
<keyword evidence="7" id="KW-0560">Oxidoreductase</keyword>
<comment type="similarity">
    <text evidence="2">Belongs to the prokaryotic molybdopterin-containing oxidoreductase family.</text>
</comment>
<dbReference type="STRING" id="1193502.SHALO_0311"/>
<evidence type="ECO:0000256" key="9">
    <source>
        <dbReference type="ARBA" id="ARBA00023014"/>
    </source>
</evidence>
<dbReference type="Pfam" id="PF04879">
    <property type="entry name" value="Molybdop_Fe4S4"/>
    <property type="match status" value="1"/>
</dbReference>
<dbReference type="KEGG" id="shal:SHALO_0311"/>
<dbReference type="InterPro" id="IPR009010">
    <property type="entry name" value="Asp_de-COase-like_dom_sf"/>
</dbReference>
<evidence type="ECO:0000313" key="12">
    <source>
        <dbReference type="Proteomes" id="UP000094609"/>
    </source>
</evidence>
<dbReference type="GO" id="GO:0051539">
    <property type="term" value="F:4 iron, 4 sulfur cluster binding"/>
    <property type="evidence" value="ECO:0007669"/>
    <property type="project" value="UniProtKB-KW"/>
</dbReference>
<dbReference type="Gene3D" id="2.20.25.90">
    <property type="entry name" value="ADC-like domains"/>
    <property type="match status" value="1"/>
</dbReference>
<reference evidence="12" key="1">
    <citation type="submission" date="2016-08" db="EMBL/GenBank/DDBJ databases">
        <title>Complete genome sequence of the organohalide-respiring Epsilonproteobacterium Sulfurospirillum halorespirans.</title>
        <authorList>
            <person name="Goris T."/>
            <person name="Zimmermann J."/>
            <person name="Schenz B."/>
            <person name="Lemos M."/>
            <person name="Hackermueller J."/>
            <person name="Diekert G."/>
        </authorList>
    </citation>
    <scope>NUCLEOTIDE SEQUENCE [LARGE SCALE GENOMIC DNA]</scope>
    <source>
        <strain>DSM 13726</strain>
        <strain evidence="12">PCE-M2</strain>
    </source>
</reference>
<keyword evidence="8" id="KW-0408">Iron</keyword>
<keyword evidence="6" id="KW-0732">Signal</keyword>